<evidence type="ECO:0000313" key="2">
    <source>
        <dbReference type="EMBL" id="KAL2620960.1"/>
    </source>
</evidence>
<sequence length="87" mass="9565">MVGVYEKRPGGSHESSQGLQMNAEDLEGALLECEGFDGLGGAGKPLWHEADLIFLMETWETEGYRLQEIPGFVLLDLVQNVRNEANG</sequence>
<proteinExistence type="predicted"/>
<name>A0ABD1Y2Y5_9MARC</name>
<reference evidence="2 3" key="1">
    <citation type="submission" date="2024-09" db="EMBL/GenBank/DDBJ databases">
        <title>Chromosome-scale assembly of Riccia fluitans.</title>
        <authorList>
            <person name="Paukszto L."/>
            <person name="Sawicki J."/>
            <person name="Karawczyk K."/>
            <person name="Piernik-Szablinska J."/>
            <person name="Szczecinska M."/>
            <person name="Mazdziarz M."/>
        </authorList>
    </citation>
    <scope>NUCLEOTIDE SEQUENCE [LARGE SCALE GENOMIC DNA]</scope>
    <source>
        <strain evidence="2">Rf_01</strain>
        <tissue evidence="2">Aerial parts of the thallus</tissue>
    </source>
</reference>
<dbReference type="Proteomes" id="UP001605036">
    <property type="component" value="Unassembled WGS sequence"/>
</dbReference>
<protein>
    <submittedName>
        <fullName evidence="2">Uncharacterized protein</fullName>
    </submittedName>
</protein>
<dbReference type="EMBL" id="JBHFFA010000006">
    <property type="protein sequence ID" value="KAL2620960.1"/>
    <property type="molecule type" value="Genomic_DNA"/>
</dbReference>
<accession>A0ABD1Y2Y5</accession>
<organism evidence="2 3">
    <name type="scientific">Riccia fluitans</name>
    <dbReference type="NCBI Taxonomy" id="41844"/>
    <lineage>
        <taxon>Eukaryota</taxon>
        <taxon>Viridiplantae</taxon>
        <taxon>Streptophyta</taxon>
        <taxon>Embryophyta</taxon>
        <taxon>Marchantiophyta</taxon>
        <taxon>Marchantiopsida</taxon>
        <taxon>Marchantiidae</taxon>
        <taxon>Marchantiales</taxon>
        <taxon>Ricciaceae</taxon>
        <taxon>Riccia</taxon>
    </lineage>
</organism>
<feature type="region of interest" description="Disordered" evidence="1">
    <location>
        <begin position="1"/>
        <end position="21"/>
    </location>
</feature>
<evidence type="ECO:0000256" key="1">
    <source>
        <dbReference type="SAM" id="MobiDB-lite"/>
    </source>
</evidence>
<feature type="compositionally biased region" description="Basic and acidic residues" evidence="1">
    <location>
        <begin position="1"/>
        <end position="11"/>
    </location>
</feature>
<gene>
    <name evidence="2" type="ORF">R1flu_001165</name>
</gene>
<evidence type="ECO:0000313" key="3">
    <source>
        <dbReference type="Proteomes" id="UP001605036"/>
    </source>
</evidence>
<comment type="caution">
    <text evidence="2">The sequence shown here is derived from an EMBL/GenBank/DDBJ whole genome shotgun (WGS) entry which is preliminary data.</text>
</comment>
<dbReference type="AlphaFoldDB" id="A0ABD1Y2Y5"/>
<keyword evidence="3" id="KW-1185">Reference proteome</keyword>